<keyword evidence="5" id="KW-1185">Reference proteome</keyword>
<accession>A0A364JU03</accession>
<proteinExistence type="predicted"/>
<protein>
    <submittedName>
        <fullName evidence="4">PRC-barrel domain protein</fullName>
    </submittedName>
</protein>
<evidence type="ECO:0000256" key="1">
    <source>
        <dbReference type="SAM" id="MobiDB-lite"/>
    </source>
</evidence>
<dbReference type="OrthoDB" id="7876889at2"/>
<keyword evidence="2" id="KW-0732">Signal</keyword>
<dbReference type="AlphaFoldDB" id="A0A364JU03"/>
<feature type="chain" id="PRO_5016960228" evidence="2">
    <location>
        <begin position="22"/>
        <end position="220"/>
    </location>
</feature>
<dbReference type="InterPro" id="IPR027275">
    <property type="entry name" value="PRC-brl_dom"/>
</dbReference>
<evidence type="ECO:0000256" key="2">
    <source>
        <dbReference type="SAM" id="SignalP"/>
    </source>
</evidence>
<dbReference type="InterPro" id="IPR011033">
    <property type="entry name" value="PRC_barrel-like_sf"/>
</dbReference>
<feature type="domain" description="PRC-barrel" evidence="3">
    <location>
        <begin position="65"/>
        <end position="148"/>
    </location>
</feature>
<reference evidence="4 5" key="1">
    <citation type="submission" date="2018-06" db="EMBL/GenBank/DDBJ databases">
        <title>Genomic Encyclopedia of Type Strains, Phase IV (KMG-IV): sequencing the most valuable type-strain genomes for metagenomic binning, comparative biology and taxonomic classification.</title>
        <authorList>
            <person name="Goeker M."/>
        </authorList>
    </citation>
    <scope>NUCLEOTIDE SEQUENCE [LARGE SCALE GENOMIC DNA]</scope>
    <source>
        <strain evidence="4 5">DSM 26720</strain>
    </source>
</reference>
<name>A0A364JU03_9HYPH</name>
<dbReference type="SUPFAM" id="SSF50346">
    <property type="entry name" value="PRC-barrel domain"/>
    <property type="match status" value="1"/>
</dbReference>
<dbReference type="Proteomes" id="UP000249453">
    <property type="component" value="Unassembled WGS sequence"/>
</dbReference>
<feature type="region of interest" description="Disordered" evidence="1">
    <location>
        <begin position="169"/>
        <end position="220"/>
    </location>
</feature>
<dbReference type="PANTHER" id="PTHR36505">
    <property type="entry name" value="BLR1072 PROTEIN"/>
    <property type="match status" value="1"/>
</dbReference>
<dbReference type="PANTHER" id="PTHR36505:SF1">
    <property type="entry name" value="BLR1072 PROTEIN"/>
    <property type="match status" value="1"/>
</dbReference>
<evidence type="ECO:0000313" key="4">
    <source>
        <dbReference type="EMBL" id="RAK27559.1"/>
    </source>
</evidence>
<gene>
    <name evidence="4" type="ORF">C7374_10934</name>
</gene>
<dbReference type="EMBL" id="QLMK01000009">
    <property type="protein sequence ID" value="RAK27559.1"/>
    <property type="molecule type" value="Genomic_DNA"/>
</dbReference>
<evidence type="ECO:0000313" key="5">
    <source>
        <dbReference type="Proteomes" id="UP000249453"/>
    </source>
</evidence>
<feature type="region of interest" description="Disordered" evidence="1">
    <location>
        <begin position="26"/>
        <end position="48"/>
    </location>
</feature>
<sequence length="220" mass="22342">MLRTTLLTTTCALLISGSAFAQDTAPAPMDGAPAASEMPVSSKDMFGNPRTGETDTIGFLEAKDGQILVSSFIGQSVYESEANDAQSVGKLNDLIVSAEGEIEAAVIGVGGFLGIGEKDVAVSPDQLQLAERSDGKKWLFIKASKEQLEEAPAFDRASLFVDGVADPAAASRSNADNPDATAPAPAAPAAPADPATTPTDPATDPATPADPASPETAPAN</sequence>
<dbReference type="Pfam" id="PF05239">
    <property type="entry name" value="PRC"/>
    <property type="match status" value="1"/>
</dbReference>
<feature type="signal peptide" evidence="2">
    <location>
        <begin position="1"/>
        <end position="21"/>
    </location>
</feature>
<feature type="compositionally biased region" description="Low complexity" evidence="1">
    <location>
        <begin position="175"/>
        <end position="220"/>
    </location>
</feature>
<dbReference type="RefSeq" id="WP_111575681.1">
    <property type="nucleotide sequence ID" value="NZ_JBHEEY010000009.1"/>
</dbReference>
<dbReference type="Gene3D" id="2.30.30.240">
    <property type="entry name" value="PRC-barrel domain"/>
    <property type="match status" value="1"/>
</dbReference>
<organism evidence="4 5">
    <name type="scientific">Falsochrobactrum ovis</name>
    <dbReference type="NCBI Taxonomy" id="1293442"/>
    <lineage>
        <taxon>Bacteria</taxon>
        <taxon>Pseudomonadati</taxon>
        <taxon>Pseudomonadota</taxon>
        <taxon>Alphaproteobacteria</taxon>
        <taxon>Hyphomicrobiales</taxon>
        <taxon>Brucellaceae</taxon>
        <taxon>Falsochrobactrum</taxon>
    </lineage>
</organism>
<comment type="caution">
    <text evidence="4">The sequence shown here is derived from an EMBL/GenBank/DDBJ whole genome shotgun (WGS) entry which is preliminary data.</text>
</comment>
<evidence type="ECO:0000259" key="3">
    <source>
        <dbReference type="Pfam" id="PF05239"/>
    </source>
</evidence>